<keyword evidence="4" id="KW-1185">Reference proteome</keyword>
<comment type="caution">
    <text evidence="3">The sequence shown here is derived from an EMBL/GenBank/DDBJ whole genome shotgun (WGS) entry which is preliminary data.</text>
</comment>
<organism evidence="3 4">
    <name type="scientific">Streptomyces lomondensis</name>
    <dbReference type="NCBI Taxonomy" id="68229"/>
    <lineage>
        <taxon>Bacteria</taxon>
        <taxon>Bacillati</taxon>
        <taxon>Actinomycetota</taxon>
        <taxon>Actinomycetes</taxon>
        <taxon>Kitasatosporales</taxon>
        <taxon>Streptomycetaceae</taxon>
        <taxon>Streptomyces</taxon>
    </lineage>
</organism>
<evidence type="ECO:0000259" key="2">
    <source>
        <dbReference type="Pfam" id="PF01610"/>
    </source>
</evidence>
<evidence type="ECO:0000313" key="3">
    <source>
        <dbReference type="EMBL" id="GGX31472.1"/>
    </source>
</evidence>
<dbReference type="Proteomes" id="UP000617743">
    <property type="component" value="Unassembled WGS sequence"/>
</dbReference>
<feature type="domain" description="Transposase IS204/IS1001/IS1096/IS1165 DDE" evidence="2">
    <location>
        <begin position="24"/>
        <end position="118"/>
    </location>
</feature>
<evidence type="ECO:0000256" key="1">
    <source>
        <dbReference type="SAM" id="MobiDB-lite"/>
    </source>
</evidence>
<protein>
    <recommendedName>
        <fullName evidence="2">Transposase IS204/IS1001/IS1096/IS1165 DDE domain-containing protein</fullName>
    </recommendedName>
</protein>
<proteinExistence type="predicted"/>
<dbReference type="PANTHER" id="PTHR33498">
    <property type="entry name" value="TRANSPOSASE FOR INSERTION SEQUENCE ELEMENT IS1557"/>
    <property type="match status" value="1"/>
</dbReference>
<dbReference type="Pfam" id="PF01610">
    <property type="entry name" value="DDE_Tnp_ISL3"/>
    <property type="match status" value="1"/>
</dbReference>
<evidence type="ECO:0000313" key="4">
    <source>
        <dbReference type="Proteomes" id="UP000617743"/>
    </source>
</evidence>
<feature type="region of interest" description="Disordered" evidence="1">
    <location>
        <begin position="126"/>
        <end position="166"/>
    </location>
</feature>
<dbReference type="InterPro" id="IPR002560">
    <property type="entry name" value="Transposase_DDE"/>
</dbReference>
<dbReference type="EMBL" id="BMWC01000016">
    <property type="protein sequence ID" value="GGX31472.1"/>
    <property type="molecule type" value="Genomic_DNA"/>
</dbReference>
<dbReference type="InterPro" id="IPR047951">
    <property type="entry name" value="Transpos_ISL3"/>
</dbReference>
<reference evidence="4" key="1">
    <citation type="journal article" date="2019" name="Int. J. Syst. Evol. Microbiol.">
        <title>The Global Catalogue of Microorganisms (GCM) 10K type strain sequencing project: providing services to taxonomists for standard genome sequencing and annotation.</title>
        <authorList>
            <consortium name="The Broad Institute Genomics Platform"/>
            <consortium name="The Broad Institute Genome Sequencing Center for Infectious Disease"/>
            <person name="Wu L."/>
            <person name="Ma J."/>
        </authorList>
    </citation>
    <scope>NUCLEOTIDE SEQUENCE [LARGE SCALE GENOMIC DNA]</scope>
    <source>
        <strain evidence="4">JCM 4866</strain>
    </source>
</reference>
<sequence>MPDLSLIASSAFPGAPGVRRGSSAESARQQLKDLCARCEDIATTTRLARGFATVLRRRDGHRRTEWLDQAEQSEIKDLHVFANGLRKEHAAVTLGLTVPWSSGAVEGHVNRIQDTQAPALRQCRVRSPQAPCSPRQLTGFTERAEEPQFGLEQFSVKRTGSTTSTR</sequence>
<name>A0ABQ2XSM5_9ACTN</name>
<feature type="compositionally biased region" description="Polar residues" evidence="1">
    <location>
        <begin position="156"/>
        <end position="166"/>
    </location>
</feature>
<dbReference type="PANTHER" id="PTHR33498:SF1">
    <property type="entry name" value="TRANSPOSASE FOR INSERTION SEQUENCE ELEMENT IS1557"/>
    <property type="match status" value="1"/>
</dbReference>
<accession>A0ABQ2XSM5</accession>
<gene>
    <name evidence="3" type="ORF">GCM10010383_72300</name>
</gene>